<proteinExistence type="predicted"/>
<dbReference type="Proteomes" id="UP000006876">
    <property type="component" value="Chromosome"/>
</dbReference>
<protein>
    <submittedName>
        <fullName evidence="1">Transcriptional regulator of multidrug resistance genes</fullName>
    </submittedName>
</protein>
<dbReference type="PATRIC" id="fig|762376.5.peg.3163"/>
<evidence type="ECO:0000313" key="2">
    <source>
        <dbReference type="Proteomes" id="UP000006876"/>
    </source>
</evidence>
<sequence length="188" mass="20777">MSEALDDKLARALALSVSQQPRANLQQLARSAGISKATLYRISPTREGVIDLLMERATQHLQDALVRADLETPPHAAALQRLTEAMVLGREYYLFWNHAQWVRVIDARNEDVNAPIPSFYGDALETFFLSGQKAGVFRIDVPSLWLVRAYDSLLYAAMDAAQRGEIAPLGMTSMVQKLFLEGAANASS</sequence>
<gene>
    <name evidence="1" type="primary">nfxB</name>
    <name evidence="1" type="ordered locus">AXYL_03144</name>
</gene>
<dbReference type="SUPFAM" id="SSF46689">
    <property type="entry name" value="Homeodomain-like"/>
    <property type="match status" value="1"/>
</dbReference>
<dbReference type="InterPro" id="IPR009057">
    <property type="entry name" value="Homeodomain-like_sf"/>
</dbReference>
<dbReference type="Gene3D" id="1.10.357.10">
    <property type="entry name" value="Tetracycline Repressor, domain 2"/>
    <property type="match status" value="1"/>
</dbReference>
<dbReference type="AlphaFoldDB" id="E3HEQ5"/>
<accession>E3HEQ5</accession>
<dbReference type="eggNOG" id="COG1309">
    <property type="taxonomic scope" value="Bacteria"/>
</dbReference>
<dbReference type="STRING" id="762376.AXYL_03144"/>
<dbReference type="HOGENOM" id="CLU_069356_38_3_4"/>
<organism evidence="1 2">
    <name type="scientific">Achromobacter xylosoxidans (strain A8)</name>
    <dbReference type="NCBI Taxonomy" id="762376"/>
    <lineage>
        <taxon>Bacteria</taxon>
        <taxon>Pseudomonadati</taxon>
        <taxon>Pseudomonadota</taxon>
        <taxon>Betaproteobacteria</taxon>
        <taxon>Burkholderiales</taxon>
        <taxon>Alcaligenaceae</taxon>
        <taxon>Achromobacter</taxon>
    </lineage>
</organism>
<name>E3HEQ5_ACHXA</name>
<dbReference type="KEGG" id="axy:AXYL_03144"/>
<dbReference type="RefSeq" id="WP_013393779.1">
    <property type="nucleotide sequence ID" value="NC_014640.1"/>
</dbReference>
<reference evidence="1 2" key="1">
    <citation type="journal article" date="2011" name="J. Bacteriol.">
        <title>Complete genome sequence of the haloaromatic acid-degrading bacterium Achromobacter xylosoxidans A8.</title>
        <authorList>
            <person name="Strnad H."/>
            <person name="Ridl J."/>
            <person name="Paces J."/>
            <person name="Kolar M."/>
            <person name="Vlcek C."/>
            <person name="Paces V."/>
        </authorList>
    </citation>
    <scope>NUCLEOTIDE SEQUENCE [LARGE SCALE GENOMIC DNA]</scope>
    <source>
        <strain evidence="1 2">A8</strain>
    </source>
</reference>
<dbReference type="OrthoDB" id="8654052at2"/>
<dbReference type="EMBL" id="CP002287">
    <property type="protein sequence ID" value="ADP16464.1"/>
    <property type="molecule type" value="Genomic_DNA"/>
</dbReference>
<evidence type="ECO:0000313" key="1">
    <source>
        <dbReference type="EMBL" id="ADP16464.1"/>
    </source>
</evidence>